<dbReference type="SUPFAM" id="SSF47576">
    <property type="entry name" value="Calponin-homology domain, CH-domain"/>
    <property type="match status" value="1"/>
</dbReference>
<comment type="subcellular location">
    <subcellularLocation>
        <location evidence="1">Cytoplasm</location>
    </subcellularLocation>
</comment>
<protein>
    <submittedName>
        <fullName evidence="6">Calponin-homology (CH) domain-containing protein</fullName>
    </submittedName>
</protein>
<dbReference type="GO" id="GO:0005516">
    <property type="term" value="F:calmodulin binding"/>
    <property type="evidence" value="ECO:0007669"/>
    <property type="project" value="UniProtKB-KW"/>
</dbReference>
<feature type="region of interest" description="Disordered" evidence="4">
    <location>
        <begin position="601"/>
        <end position="628"/>
    </location>
</feature>
<reference evidence="6" key="1">
    <citation type="submission" date="2016-11" db="UniProtKB">
        <authorList>
            <consortium name="WormBaseParasite"/>
        </authorList>
    </citation>
    <scope>IDENTIFICATION</scope>
</reference>
<proteinExistence type="predicted"/>
<feature type="region of interest" description="Disordered" evidence="4">
    <location>
        <begin position="850"/>
        <end position="869"/>
    </location>
</feature>
<evidence type="ECO:0000256" key="2">
    <source>
        <dbReference type="ARBA" id="ARBA00022490"/>
    </source>
</evidence>
<feature type="compositionally biased region" description="Basic and acidic residues" evidence="4">
    <location>
        <begin position="789"/>
        <end position="801"/>
    </location>
</feature>
<keyword evidence="2" id="KW-0963">Cytoplasm</keyword>
<feature type="compositionally biased region" description="Basic and acidic residues" evidence="4">
    <location>
        <begin position="810"/>
        <end position="827"/>
    </location>
</feature>
<feature type="compositionally biased region" description="Polar residues" evidence="4">
    <location>
        <begin position="764"/>
        <end position="782"/>
    </location>
</feature>
<evidence type="ECO:0000313" key="6">
    <source>
        <dbReference type="WBParaSite" id="BXY_0321600.1"/>
    </source>
</evidence>
<evidence type="ECO:0000256" key="4">
    <source>
        <dbReference type="SAM" id="MobiDB-lite"/>
    </source>
</evidence>
<dbReference type="WBParaSite" id="BXY_0321600.1">
    <property type="protein sequence ID" value="BXY_0321600.1"/>
    <property type="gene ID" value="BXY_0321600"/>
</dbReference>
<dbReference type="InterPro" id="IPR051185">
    <property type="entry name" value="ASPM"/>
</dbReference>
<dbReference type="eggNOG" id="KOG0165">
    <property type="taxonomic scope" value="Eukaryota"/>
</dbReference>
<evidence type="ECO:0000256" key="1">
    <source>
        <dbReference type="ARBA" id="ARBA00004496"/>
    </source>
</evidence>
<dbReference type="GO" id="GO:0007051">
    <property type="term" value="P:spindle organization"/>
    <property type="evidence" value="ECO:0007669"/>
    <property type="project" value="TreeGrafter"/>
</dbReference>
<feature type="region of interest" description="Disordered" evidence="4">
    <location>
        <begin position="552"/>
        <end position="578"/>
    </location>
</feature>
<dbReference type="PANTHER" id="PTHR22706:SF1">
    <property type="entry name" value="ASSEMBLY FACTOR FOR SPINDLE MICROTUBULES"/>
    <property type="match status" value="1"/>
</dbReference>
<feature type="compositionally biased region" description="Low complexity" evidence="4">
    <location>
        <begin position="854"/>
        <end position="868"/>
    </location>
</feature>
<dbReference type="GO" id="GO:0000278">
    <property type="term" value="P:mitotic cell cycle"/>
    <property type="evidence" value="ECO:0007669"/>
    <property type="project" value="TreeGrafter"/>
</dbReference>
<dbReference type="AlphaFoldDB" id="A0A1I7RR69"/>
<dbReference type="GO" id="GO:0051295">
    <property type="term" value="P:establishment of meiotic spindle localization"/>
    <property type="evidence" value="ECO:0007669"/>
    <property type="project" value="TreeGrafter"/>
</dbReference>
<keyword evidence="3" id="KW-0112">Calmodulin-binding</keyword>
<dbReference type="Gene3D" id="1.10.418.10">
    <property type="entry name" value="Calponin-like domain"/>
    <property type="match status" value="1"/>
</dbReference>
<accession>A0A1I7RR69</accession>
<evidence type="ECO:0000313" key="5">
    <source>
        <dbReference type="Proteomes" id="UP000095284"/>
    </source>
</evidence>
<feature type="compositionally biased region" description="Polar residues" evidence="4">
    <location>
        <begin position="601"/>
        <end position="615"/>
    </location>
</feature>
<dbReference type="InterPro" id="IPR036872">
    <property type="entry name" value="CH_dom_sf"/>
</dbReference>
<dbReference type="PANTHER" id="PTHR22706">
    <property type="entry name" value="ASSEMBLY FACTOR FOR SPINDLE MICROTUBULES"/>
    <property type="match status" value="1"/>
</dbReference>
<evidence type="ECO:0000256" key="3">
    <source>
        <dbReference type="ARBA" id="ARBA00022860"/>
    </source>
</evidence>
<organism evidence="5 6">
    <name type="scientific">Bursaphelenchus xylophilus</name>
    <name type="common">Pinewood nematode worm</name>
    <name type="synonym">Aphelenchoides xylophilus</name>
    <dbReference type="NCBI Taxonomy" id="6326"/>
    <lineage>
        <taxon>Eukaryota</taxon>
        <taxon>Metazoa</taxon>
        <taxon>Ecdysozoa</taxon>
        <taxon>Nematoda</taxon>
        <taxon>Chromadorea</taxon>
        <taxon>Rhabditida</taxon>
        <taxon>Tylenchina</taxon>
        <taxon>Tylenchomorpha</taxon>
        <taxon>Aphelenchoidea</taxon>
        <taxon>Aphelenchoididae</taxon>
        <taxon>Bursaphelenchus</taxon>
    </lineage>
</organism>
<name>A0A1I7RR69_BURXY</name>
<feature type="region of interest" description="Disordered" evidence="4">
    <location>
        <begin position="756"/>
        <end position="827"/>
    </location>
</feature>
<dbReference type="GO" id="GO:0005737">
    <property type="term" value="C:cytoplasm"/>
    <property type="evidence" value="ECO:0007669"/>
    <property type="project" value="UniProtKB-SubCell"/>
</dbReference>
<dbReference type="GO" id="GO:0000922">
    <property type="term" value="C:spindle pole"/>
    <property type="evidence" value="ECO:0007669"/>
    <property type="project" value="TreeGrafter"/>
</dbReference>
<dbReference type="Proteomes" id="UP000095284">
    <property type="component" value="Unplaced"/>
</dbReference>
<sequence length="1180" mass="134389">MESIDGRQSEDQNSRFQRFSVASQKLRQFQQAIAQTSDIDLADVLKESINHLVATDAYGTRDEALDSARQRCKKLFKSDLLGSVKRYGEREFCRKANVDITKDLGSQNAFFNLVSNYEPEYLRLAIEVLLDTQFESLAHFRREFRNVAKKRLFTSPKIVANPKLAIGTVTKIYSEDGKNVAYIHFLVLSCQLIVLMEQLVIERVILNITAMFSNKSAFSSTADIIRELSKNFIPGSILLPKFFENVGFRYGFEQTELHTYNYHVDDLFANLSNGIILSRLVENIHFSKTGKLKPIGGISPEDDRLRKISNIRNAIAYAMEVGLIPEDAKFNAAAVHAGEKKEILKLLCLLFDVERNEETVRRTYNNTFVDWSMIRNNRSHATLTNPSRDANILTSTPMCPKQRSPLEPLDLNESEIPSFRNRPDELQLRKKVHEQTQTSFDGDESRNTTVRKIEVDENTRWSNNFEEVNETIILRAKTVITQECQTSCEAPKEMFVKEGAPYEDDATPQNAVNVTLSEKFSVGIEGSYQRYNAPTLADELNEYVESDATIHAQNNSDEEKGEVLQESPRSTAGRSAENFEKIQPVCEEPVGQIDVEIRSINQEKPLSQSIETPTTVEEDSDRGNDEILEGCVNPHQLSYVEEPLTDEDSAGDDNENKDDPDFSAEVSKYLNQSVNESLILDASPKTELIEESAGIQNTYKRDFFNLPILKEENSNELMEHDLPEVSKRISDQFNLNTDSSISDHSFRIDTLEKKEEQKLEADGQSLNNQSDENSQKYNVQEANQDDEFKESNTTEAERSVDSCRLLTFNEKTEKDESNRNMSDDKAHEGSRYFSAIGSTLLNEINSEFKKVDPSSSEKSTASTSAARTLNLFGDEETEVFKGNGMQERRQRILDFDDEGEDEASPLNTDAREVQFEMRMASNNRLAADALLSMMKKNMPDKKNKPEYSKEQATMIIQAWWRGVQYRRSNLELLDSLRERIKAAKERRHGQYDFQNHRSMNLQTRVTKYIPMLVSSSLYERVVAASFMNRIIEDYPSIIDVFVERNGVTALVESSNLLIRSAADIVVQTQLSLLVNNIVTKSEIGKIEGDVVGLTNLLVKHLKKYRPHSSVVDREVGEIFKNTAGSLFLLAGSSAAIEVMRDQKIKYYIEKVMNIRFPHDDFSMSRFQLRQVLKKIDNSIN</sequence>
<dbReference type="PROSITE" id="PS50096">
    <property type="entry name" value="IQ"/>
    <property type="match status" value="1"/>
</dbReference>